<sequence length="206" mass="23181">MNPWDSTVLHSVTPAAQVLARCVASGVLSQKDLDAVPRETHVFSPHLLEAEQVADMKRQTDEKNLELELLKLEKESADVTHSFYLGQRFSALQQFTSHLQEVLREQASLRKRLMKPLCQESLPVEAHLHRHVVELMGMVVDLINNLENKVKITRSFPTLGTSVAGLNNALAQLLTQVTEVEELSRQVLQWKDLQHNMATNKNGTSS</sequence>
<dbReference type="GO" id="GO:0005813">
    <property type="term" value="C:centrosome"/>
    <property type="evidence" value="ECO:0007669"/>
    <property type="project" value="TreeGrafter"/>
</dbReference>
<dbReference type="InterPro" id="IPR028346">
    <property type="entry name" value="HAUS2"/>
</dbReference>
<organism evidence="1 2">
    <name type="scientific">Albula goreensis</name>
    <dbReference type="NCBI Taxonomy" id="1534307"/>
    <lineage>
        <taxon>Eukaryota</taxon>
        <taxon>Metazoa</taxon>
        <taxon>Chordata</taxon>
        <taxon>Craniata</taxon>
        <taxon>Vertebrata</taxon>
        <taxon>Euteleostomi</taxon>
        <taxon>Actinopterygii</taxon>
        <taxon>Neopterygii</taxon>
        <taxon>Teleostei</taxon>
        <taxon>Albuliformes</taxon>
        <taxon>Albulidae</taxon>
        <taxon>Albula</taxon>
    </lineage>
</organism>
<evidence type="ECO:0000313" key="2">
    <source>
        <dbReference type="Proteomes" id="UP000829720"/>
    </source>
</evidence>
<dbReference type="GO" id="GO:0007020">
    <property type="term" value="P:microtubule nucleation"/>
    <property type="evidence" value="ECO:0007669"/>
    <property type="project" value="TreeGrafter"/>
</dbReference>
<dbReference type="OrthoDB" id="2436605at2759"/>
<proteinExistence type="predicted"/>
<dbReference type="PRINTS" id="PR02088">
    <property type="entry name" value="HAUSAUGMINL2"/>
</dbReference>
<reference evidence="1" key="1">
    <citation type="submission" date="2021-01" db="EMBL/GenBank/DDBJ databases">
        <authorList>
            <person name="Zahm M."/>
            <person name="Roques C."/>
            <person name="Cabau C."/>
            <person name="Klopp C."/>
            <person name="Donnadieu C."/>
            <person name="Jouanno E."/>
            <person name="Lampietro C."/>
            <person name="Louis A."/>
            <person name="Herpin A."/>
            <person name="Echchiki A."/>
            <person name="Berthelot C."/>
            <person name="Parey E."/>
            <person name="Roest-Crollius H."/>
            <person name="Braasch I."/>
            <person name="Postlethwait J."/>
            <person name="Bobe J."/>
            <person name="Montfort J."/>
            <person name="Bouchez O."/>
            <person name="Begum T."/>
            <person name="Mejri S."/>
            <person name="Adams A."/>
            <person name="Chen W.-J."/>
            <person name="Guiguen Y."/>
        </authorList>
    </citation>
    <scope>NUCLEOTIDE SEQUENCE</scope>
    <source>
        <tissue evidence="1">Blood</tissue>
    </source>
</reference>
<keyword evidence="2" id="KW-1185">Reference proteome</keyword>
<dbReference type="GO" id="GO:1990498">
    <property type="term" value="C:mitotic spindle microtubule"/>
    <property type="evidence" value="ECO:0007669"/>
    <property type="project" value="TreeGrafter"/>
</dbReference>
<dbReference type="GO" id="GO:0070652">
    <property type="term" value="C:HAUS complex"/>
    <property type="evidence" value="ECO:0007669"/>
    <property type="project" value="InterPro"/>
</dbReference>
<dbReference type="PANTHER" id="PTHR16039:SF1">
    <property type="entry name" value="HAUS AUGMIN-LIKE COMPLEX SUBUNIT 2"/>
    <property type="match status" value="1"/>
</dbReference>
<dbReference type="EMBL" id="JAERUA010000009">
    <property type="protein sequence ID" value="KAI1895600.1"/>
    <property type="molecule type" value="Genomic_DNA"/>
</dbReference>
<comment type="caution">
    <text evidence="1">The sequence shown here is derived from an EMBL/GenBank/DDBJ whole genome shotgun (WGS) entry which is preliminary data.</text>
</comment>
<dbReference type="GO" id="GO:0051225">
    <property type="term" value="P:spindle assembly"/>
    <property type="evidence" value="ECO:0007669"/>
    <property type="project" value="InterPro"/>
</dbReference>
<dbReference type="Pfam" id="PF15003">
    <property type="entry name" value="HAUS2"/>
    <property type="match status" value="1"/>
</dbReference>
<protein>
    <recommendedName>
        <fullName evidence="3">HAUS augmin-like complex subunit 2</fullName>
    </recommendedName>
</protein>
<dbReference type="PANTHER" id="PTHR16039">
    <property type="entry name" value="HAUS AUGMIN-LIKE COMPLEX SUBUNIT 2"/>
    <property type="match status" value="1"/>
</dbReference>
<name>A0A8T3DHT5_9TELE</name>
<dbReference type="Proteomes" id="UP000829720">
    <property type="component" value="Unassembled WGS sequence"/>
</dbReference>
<gene>
    <name evidence="1" type="ORF">AGOR_G00107910</name>
</gene>
<accession>A0A8T3DHT5</accession>
<evidence type="ECO:0000313" key="1">
    <source>
        <dbReference type="EMBL" id="KAI1895600.1"/>
    </source>
</evidence>
<evidence type="ECO:0008006" key="3">
    <source>
        <dbReference type="Google" id="ProtNLM"/>
    </source>
</evidence>
<dbReference type="AlphaFoldDB" id="A0A8T3DHT5"/>
<dbReference type="GO" id="GO:0007098">
    <property type="term" value="P:centrosome cycle"/>
    <property type="evidence" value="ECO:0007669"/>
    <property type="project" value="InterPro"/>
</dbReference>
<dbReference type="InterPro" id="IPR026242">
    <property type="entry name" value="HAUS2_metazoa"/>
</dbReference>